<name>A0A9N9PCX6_9GLOM</name>
<accession>A0A9N9PCX6</accession>
<keyword evidence="2" id="KW-1185">Reference proteome</keyword>
<protein>
    <submittedName>
        <fullName evidence="1">17740_t:CDS:1</fullName>
    </submittedName>
</protein>
<gene>
    <name evidence="1" type="ORF">CPELLU_LOCUS18831</name>
</gene>
<dbReference type="AlphaFoldDB" id="A0A9N9PCX6"/>
<comment type="caution">
    <text evidence="1">The sequence shown here is derived from an EMBL/GenBank/DDBJ whole genome shotgun (WGS) entry which is preliminary data.</text>
</comment>
<evidence type="ECO:0000313" key="1">
    <source>
        <dbReference type="EMBL" id="CAG8812802.1"/>
    </source>
</evidence>
<feature type="non-terminal residue" evidence="1">
    <location>
        <position position="57"/>
    </location>
</feature>
<proteinExistence type="predicted"/>
<dbReference type="OrthoDB" id="2443892at2759"/>
<organism evidence="1 2">
    <name type="scientific">Cetraspora pellucida</name>
    <dbReference type="NCBI Taxonomy" id="1433469"/>
    <lineage>
        <taxon>Eukaryota</taxon>
        <taxon>Fungi</taxon>
        <taxon>Fungi incertae sedis</taxon>
        <taxon>Mucoromycota</taxon>
        <taxon>Glomeromycotina</taxon>
        <taxon>Glomeromycetes</taxon>
        <taxon>Diversisporales</taxon>
        <taxon>Gigasporaceae</taxon>
        <taxon>Cetraspora</taxon>
    </lineage>
</organism>
<evidence type="ECO:0000313" key="2">
    <source>
        <dbReference type="Proteomes" id="UP000789759"/>
    </source>
</evidence>
<sequence length="57" mass="6654">DEYEEKFLDSTKQHTLSNAEIKKIKEHYVTNYNIKANQLQLDCTKSRLGTYKLFGAS</sequence>
<reference evidence="1" key="1">
    <citation type="submission" date="2021-06" db="EMBL/GenBank/DDBJ databases">
        <authorList>
            <person name="Kallberg Y."/>
            <person name="Tangrot J."/>
            <person name="Rosling A."/>
        </authorList>
    </citation>
    <scope>NUCLEOTIDE SEQUENCE</scope>
    <source>
        <strain evidence="1">FL966</strain>
    </source>
</reference>
<feature type="non-terminal residue" evidence="1">
    <location>
        <position position="1"/>
    </location>
</feature>
<dbReference type="Proteomes" id="UP000789759">
    <property type="component" value="Unassembled WGS sequence"/>
</dbReference>
<dbReference type="EMBL" id="CAJVQA010040210">
    <property type="protein sequence ID" value="CAG8812802.1"/>
    <property type="molecule type" value="Genomic_DNA"/>
</dbReference>